<feature type="domain" description="Fibronectin type-III" evidence="3">
    <location>
        <begin position="122"/>
        <end position="222"/>
    </location>
</feature>
<feature type="domain" description="Fibronectin type-III" evidence="3">
    <location>
        <begin position="420"/>
        <end position="519"/>
    </location>
</feature>
<dbReference type="CDD" id="cd00063">
    <property type="entry name" value="FN3"/>
    <property type="match status" value="1"/>
</dbReference>
<dbReference type="InterPro" id="IPR003961">
    <property type="entry name" value="FN3_dom"/>
</dbReference>
<dbReference type="PANTHER" id="PTHR48483">
    <property type="entry name" value="INTERLEUKIN-27 SUBUNIT BETA"/>
    <property type="match status" value="1"/>
</dbReference>
<dbReference type="KEGG" id="sasa:106573901"/>
<sequence>MEAKEHWFLPGFLVLAMVIAQGTTSKYLSSPQCYKKTEKATTYTCEWMKSGSMQNATYELFYKRSNSAEKKKSLGKNQQSYIFVNDDKVLEKVPVDLWVVAYMGNQSCKSLNTSVRLNESVKYEAPQTTSMSRSSSNLTLSWVNKEEVKNHMPEDVVLEVKFRRLEKTSGIWNTTETEVKQAMVTLENLQNQYMYQLQVRQKSKHVKRPLWSDWTPILDVPTEIKNPTEVKWTVEDFNNGTRLLKLTWGTPPYPVSVGQVYYNLSLHIWPCQLKRKNHTNITTTTTEFSVYVTYSAVSGYIFAFNKVGKSSQTHILIPAKNLTYPRKSWPDDKLIPRKYTPRLKNSCLEWYKLTDGETQPAKVNISKVMNGTVEETLKSIRQKMDDYVRYFYLVHKQTDGKPQTTEMRLMYKKEGAASKAPENFTVNVTTNSAMLHWKPIPVQDQQGFLTHYEVCYTRSQNDGTHIEIKKCHNISTSKTEYLIQNLTPECEYNIYLAGVTAAGSGRNISIHILTKSQHKSITDMNREGWMTAGIIVLIAILITICLFIIKRHKSKIFPPIPRPMVAESKNYRASTQDMYEIKEEVHELQLHDKRSPEEATLLEVCEDVNEKSLGDSSTPDGVSDLLTSDFKGQVLSLDTADPSQGEIDCEVTMLMYRNGLVFDMKADSTEDVGTPL</sequence>
<dbReference type="STRING" id="8030.ENSSSAP00000075781"/>
<dbReference type="InterPro" id="IPR036116">
    <property type="entry name" value="FN3_sf"/>
</dbReference>
<reference evidence="5" key="1">
    <citation type="submission" date="2025-08" db="UniProtKB">
        <authorList>
            <consortium name="RefSeq"/>
        </authorList>
    </citation>
    <scope>IDENTIFICATION</scope>
</reference>
<dbReference type="OrthoDB" id="8945484at2759"/>
<keyword evidence="1" id="KW-0472">Membrane</keyword>
<dbReference type="PANTHER" id="PTHR48483:SF1">
    <property type="entry name" value="INTERLEUKIN-12 RECEPTOR SUBUNIT BETA-1-RELATED"/>
    <property type="match status" value="1"/>
</dbReference>
<evidence type="ECO:0000313" key="5">
    <source>
        <dbReference type="RefSeq" id="XP_014004821.1"/>
    </source>
</evidence>
<organism evidence="4 5">
    <name type="scientific">Salmo salar</name>
    <name type="common">Atlantic salmon</name>
    <dbReference type="NCBI Taxonomy" id="8030"/>
    <lineage>
        <taxon>Eukaryota</taxon>
        <taxon>Metazoa</taxon>
        <taxon>Chordata</taxon>
        <taxon>Craniata</taxon>
        <taxon>Vertebrata</taxon>
        <taxon>Euteleostomi</taxon>
        <taxon>Actinopterygii</taxon>
        <taxon>Neopterygii</taxon>
        <taxon>Teleostei</taxon>
        <taxon>Protacanthopterygii</taxon>
        <taxon>Salmoniformes</taxon>
        <taxon>Salmonidae</taxon>
        <taxon>Salmoninae</taxon>
        <taxon>Salmo</taxon>
    </lineage>
</organism>
<dbReference type="InterPro" id="IPR013783">
    <property type="entry name" value="Ig-like_fold"/>
</dbReference>
<accession>A0A1S3MPR6</accession>
<dbReference type="GeneID" id="106573901"/>
<dbReference type="InterPro" id="IPR053073">
    <property type="entry name" value="IL11/IL27_subunit_beta"/>
</dbReference>
<dbReference type="PROSITE" id="PS50853">
    <property type="entry name" value="FN3"/>
    <property type="match status" value="2"/>
</dbReference>
<dbReference type="SMART" id="SM00060">
    <property type="entry name" value="FN3"/>
    <property type="match status" value="2"/>
</dbReference>
<dbReference type="AlphaFoldDB" id="A0A1S3MPR6"/>
<evidence type="ECO:0000313" key="4">
    <source>
        <dbReference type="Proteomes" id="UP001652741"/>
    </source>
</evidence>
<dbReference type="Gene3D" id="2.60.40.10">
    <property type="entry name" value="Immunoglobulins"/>
    <property type="match status" value="2"/>
</dbReference>
<dbReference type="Pfam" id="PF00041">
    <property type="entry name" value="fn3"/>
    <property type="match status" value="1"/>
</dbReference>
<name>A0A1S3MPR6_SALSA</name>
<dbReference type="Proteomes" id="UP001652741">
    <property type="component" value="Chromosome ssa16"/>
</dbReference>
<keyword evidence="4" id="KW-1185">Reference proteome</keyword>
<keyword evidence="5" id="KW-0675">Receptor</keyword>
<feature type="signal peptide" evidence="2">
    <location>
        <begin position="1"/>
        <end position="25"/>
    </location>
</feature>
<keyword evidence="2" id="KW-0732">Signal</keyword>
<proteinExistence type="predicted"/>
<gene>
    <name evidence="5" type="primary">LOC106573901</name>
</gene>
<keyword evidence="1" id="KW-0812">Transmembrane</keyword>
<dbReference type="OMA" id="GFLTHYK"/>
<evidence type="ECO:0000256" key="1">
    <source>
        <dbReference type="SAM" id="Phobius"/>
    </source>
</evidence>
<dbReference type="PaxDb" id="8030-ENSSSAP00000075781"/>
<feature type="chain" id="PRO_5010288230" evidence="2">
    <location>
        <begin position="26"/>
        <end position="676"/>
    </location>
</feature>
<dbReference type="RefSeq" id="XP_014004821.1">
    <property type="nucleotide sequence ID" value="XM_014149346.2"/>
</dbReference>
<evidence type="ECO:0000259" key="3">
    <source>
        <dbReference type="PROSITE" id="PS50853"/>
    </source>
</evidence>
<protein>
    <submittedName>
        <fullName evidence="5">Interleukin-6 receptor subunit beta</fullName>
    </submittedName>
</protein>
<feature type="transmembrane region" description="Helical" evidence="1">
    <location>
        <begin position="529"/>
        <end position="549"/>
    </location>
</feature>
<dbReference type="SUPFAM" id="SSF49265">
    <property type="entry name" value="Fibronectin type III"/>
    <property type="match status" value="2"/>
</dbReference>
<evidence type="ECO:0000256" key="2">
    <source>
        <dbReference type="SAM" id="SignalP"/>
    </source>
</evidence>
<keyword evidence="1" id="KW-1133">Transmembrane helix</keyword>